<keyword evidence="9" id="KW-0576">Peroxisome</keyword>
<comment type="caution">
    <text evidence="15">The sequence shown here is derived from an EMBL/GenBank/DDBJ whole genome shotgun (WGS) entry which is preliminary data.</text>
</comment>
<keyword evidence="6" id="KW-0256">Endoplasmic reticulum</keyword>
<keyword evidence="8 14" id="KW-0472">Membrane</keyword>
<keyword evidence="11" id="KW-0968">Cytoplasmic vesicle</keyword>
<keyword evidence="7 14" id="KW-1133">Transmembrane helix</keyword>
<evidence type="ECO:0000256" key="1">
    <source>
        <dbReference type="ARBA" id="ARBA00004477"/>
    </source>
</evidence>
<evidence type="ECO:0000256" key="5">
    <source>
        <dbReference type="ARBA" id="ARBA00022692"/>
    </source>
</evidence>
<reference evidence="15 16" key="1">
    <citation type="submission" date="2019-07" db="EMBL/GenBank/DDBJ databases">
        <title>Draft genome assembly of a fouling barnacle, Amphibalanus amphitrite (Darwin, 1854): The first reference genome for Thecostraca.</title>
        <authorList>
            <person name="Kim W."/>
        </authorList>
    </citation>
    <scope>NUCLEOTIDE SEQUENCE [LARGE SCALE GENOMIC DNA]</scope>
    <source>
        <strain evidence="15">SNU_AA5</strain>
        <tissue evidence="15">Soma without cirri and trophi</tissue>
    </source>
</reference>
<comment type="similarity">
    <text evidence="4">Belongs to the DoxX family.</text>
</comment>
<evidence type="ECO:0000256" key="13">
    <source>
        <dbReference type="SAM" id="MobiDB-lite"/>
    </source>
</evidence>
<dbReference type="EMBL" id="VIIS01000647">
    <property type="protein sequence ID" value="KAF0306640.1"/>
    <property type="molecule type" value="Genomic_DNA"/>
</dbReference>
<keyword evidence="10" id="KW-0143">Chaperone</keyword>
<keyword evidence="16" id="KW-1185">Reference proteome</keyword>
<evidence type="ECO:0000256" key="9">
    <source>
        <dbReference type="ARBA" id="ARBA00023140"/>
    </source>
</evidence>
<protein>
    <recommendedName>
        <fullName evidence="12">Novel acetylcholine receptor chaperone</fullName>
    </recommendedName>
</protein>
<evidence type="ECO:0000256" key="12">
    <source>
        <dbReference type="ARBA" id="ARBA00024424"/>
    </source>
</evidence>
<feature type="transmembrane region" description="Helical" evidence="14">
    <location>
        <begin position="114"/>
        <end position="131"/>
    </location>
</feature>
<evidence type="ECO:0000256" key="14">
    <source>
        <dbReference type="SAM" id="Phobius"/>
    </source>
</evidence>
<feature type="region of interest" description="Disordered" evidence="13">
    <location>
        <begin position="141"/>
        <end position="169"/>
    </location>
</feature>
<evidence type="ECO:0000313" key="16">
    <source>
        <dbReference type="Proteomes" id="UP000440578"/>
    </source>
</evidence>
<sequence>MASLVLKTLSIFLGLFFIFVGLTKITPKINAELHRELKREFVKYSKVIPFVKAYNIKIHSKQYRSFVGGLEISCGACLAFIPFKRMKQTANCLLLIMMLFTMYTHYAVGDRFERTAPSLVFLFMLVCRLIVDYQVQRQERAAADKTAPSAASATAAATAAGDGKSKKTE</sequence>
<dbReference type="GO" id="GO:0005789">
    <property type="term" value="C:endoplasmic reticulum membrane"/>
    <property type="evidence" value="ECO:0007669"/>
    <property type="project" value="UniProtKB-SubCell"/>
</dbReference>
<dbReference type="GO" id="GO:0031410">
    <property type="term" value="C:cytoplasmic vesicle"/>
    <property type="evidence" value="ECO:0007669"/>
    <property type="project" value="UniProtKB-SubCell"/>
</dbReference>
<evidence type="ECO:0000256" key="11">
    <source>
        <dbReference type="ARBA" id="ARBA00023329"/>
    </source>
</evidence>
<feature type="transmembrane region" description="Helical" evidence="14">
    <location>
        <begin position="90"/>
        <end position="108"/>
    </location>
</feature>
<proteinExistence type="inferred from homology"/>
<evidence type="ECO:0000256" key="7">
    <source>
        <dbReference type="ARBA" id="ARBA00022989"/>
    </source>
</evidence>
<feature type="compositionally biased region" description="Low complexity" evidence="13">
    <location>
        <begin position="144"/>
        <end position="162"/>
    </location>
</feature>
<evidence type="ECO:0000256" key="3">
    <source>
        <dbReference type="ARBA" id="ARBA00004585"/>
    </source>
</evidence>
<dbReference type="AlphaFoldDB" id="A0A6A4WSH6"/>
<dbReference type="InterPro" id="IPR032808">
    <property type="entry name" value="DoxX"/>
</dbReference>
<feature type="transmembrane region" description="Helical" evidence="14">
    <location>
        <begin position="6"/>
        <end position="25"/>
    </location>
</feature>
<comment type="subcellular location">
    <subcellularLocation>
        <location evidence="2">Cytoplasmic vesicle</location>
    </subcellularLocation>
    <subcellularLocation>
        <location evidence="1">Endoplasmic reticulum membrane</location>
        <topology evidence="1">Multi-pass membrane protein</topology>
    </subcellularLocation>
    <subcellularLocation>
        <location evidence="3">Peroxisome membrane</location>
        <topology evidence="3">Multi-pass membrane protein</topology>
    </subcellularLocation>
</comment>
<dbReference type="PANTHER" id="PTHR13163:SF0">
    <property type="entry name" value="NOVEL ACETYLCHOLINE RECEPTOR CHAPERONE"/>
    <property type="match status" value="1"/>
</dbReference>
<evidence type="ECO:0000256" key="4">
    <source>
        <dbReference type="ARBA" id="ARBA00006679"/>
    </source>
</evidence>
<dbReference type="GO" id="GO:0051131">
    <property type="term" value="P:chaperone-mediated protein complex assembly"/>
    <property type="evidence" value="ECO:0007669"/>
    <property type="project" value="TreeGrafter"/>
</dbReference>
<dbReference type="Pfam" id="PF13564">
    <property type="entry name" value="DoxX_2"/>
    <property type="match status" value="1"/>
</dbReference>
<evidence type="ECO:0000313" key="15">
    <source>
        <dbReference type="EMBL" id="KAF0306640.1"/>
    </source>
</evidence>
<dbReference type="OrthoDB" id="432685at2759"/>
<dbReference type="PANTHER" id="PTHR13163">
    <property type="entry name" value="SPINAL CORD EXPRESSION PROTEIN 4"/>
    <property type="match status" value="1"/>
</dbReference>
<dbReference type="Proteomes" id="UP000440578">
    <property type="component" value="Unassembled WGS sequence"/>
</dbReference>
<organism evidence="15 16">
    <name type="scientific">Amphibalanus amphitrite</name>
    <name type="common">Striped barnacle</name>
    <name type="synonym">Balanus amphitrite</name>
    <dbReference type="NCBI Taxonomy" id="1232801"/>
    <lineage>
        <taxon>Eukaryota</taxon>
        <taxon>Metazoa</taxon>
        <taxon>Ecdysozoa</taxon>
        <taxon>Arthropoda</taxon>
        <taxon>Crustacea</taxon>
        <taxon>Multicrustacea</taxon>
        <taxon>Cirripedia</taxon>
        <taxon>Thoracica</taxon>
        <taxon>Thoracicalcarea</taxon>
        <taxon>Balanomorpha</taxon>
        <taxon>Balanoidea</taxon>
        <taxon>Balanidae</taxon>
        <taxon>Amphibalaninae</taxon>
        <taxon>Amphibalanus</taxon>
    </lineage>
</organism>
<dbReference type="InterPro" id="IPR040399">
    <property type="entry name" value="TMEM35A/B"/>
</dbReference>
<dbReference type="GO" id="GO:2000010">
    <property type="term" value="P:positive regulation of protein localization to cell surface"/>
    <property type="evidence" value="ECO:0007669"/>
    <property type="project" value="TreeGrafter"/>
</dbReference>
<evidence type="ECO:0000256" key="2">
    <source>
        <dbReference type="ARBA" id="ARBA00004541"/>
    </source>
</evidence>
<gene>
    <name evidence="15" type="primary">tmem35a_0</name>
    <name evidence="15" type="ORF">FJT64_002388</name>
</gene>
<keyword evidence="5 14" id="KW-0812">Transmembrane</keyword>
<accession>A0A6A4WSH6</accession>
<evidence type="ECO:0000256" key="8">
    <source>
        <dbReference type="ARBA" id="ARBA00023136"/>
    </source>
</evidence>
<evidence type="ECO:0000256" key="6">
    <source>
        <dbReference type="ARBA" id="ARBA00022824"/>
    </source>
</evidence>
<dbReference type="GO" id="GO:0005778">
    <property type="term" value="C:peroxisomal membrane"/>
    <property type="evidence" value="ECO:0007669"/>
    <property type="project" value="UniProtKB-SubCell"/>
</dbReference>
<name>A0A6A4WSH6_AMPAM</name>
<evidence type="ECO:0000256" key="10">
    <source>
        <dbReference type="ARBA" id="ARBA00023186"/>
    </source>
</evidence>